<protein>
    <submittedName>
        <fullName evidence="1">Uncharacterized protein</fullName>
    </submittedName>
</protein>
<reference evidence="2" key="1">
    <citation type="journal article" date="2019" name="Int. J. Syst. Evol. Microbiol.">
        <title>The Global Catalogue of Microorganisms (GCM) 10K type strain sequencing project: providing services to taxonomists for standard genome sequencing and annotation.</title>
        <authorList>
            <consortium name="The Broad Institute Genomics Platform"/>
            <consortium name="The Broad Institute Genome Sequencing Center for Infectious Disease"/>
            <person name="Wu L."/>
            <person name="Ma J."/>
        </authorList>
    </citation>
    <scope>NUCLEOTIDE SEQUENCE [LARGE SCALE GENOMIC DNA]</scope>
    <source>
        <strain evidence="2">CCUG 56698</strain>
    </source>
</reference>
<keyword evidence="2" id="KW-1185">Reference proteome</keyword>
<accession>A0ABW2SQG7</accession>
<comment type="caution">
    <text evidence="1">The sequence shown here is derived from an EMBL/GenBank/DDBJ whole genome shotgun (WGS) entry which is preliminary data.</text>
</comment>
<dbReference type="Proteomes" id="UP001596527">
    <property type="component" value="Unassembled WGS sequence"/>
</dbReference>
<organism evidence="1 2">
    <name type="scientific">Schaalia naturae</name>
    <dbReference type="NCBI Taxonomy" id="635203"/>
    <lineage>
        <taxon>Bacteria</taxon>
        <taxon>Bacillati</taxon>
        <taxon>Actinomycetota</taxon>
        <taxon>Actinomycetes</taxon>
        <taxon>Actinomycetales</taxon>
        <taxon>Actinomycetaceae</taxon>
        <taxon>Schaalia</taxon>
    </lineage>
</organism>
<evidence type="ECO:0000313" key="1">
    <source>
        <dbReference type="EMBL" id="MFC7582096.1"/>
    </source>
</evidence>
<proteinExistence type="predicted"/>
<gene>
    <name evidence="1" type="ORF">ACFQWG_12915</name>
</gene>
<sequence>MSAELVATMSGRLDGMAAGLGRVEERLIGIDGRLGRVEDRMADVDGRLFALGTAPSDAPRPQRPAG</sequence>
<dbReference type="EMBL" id="JBHTEF010000001">
    <property type="protein sequence ID" value="MFC7582096.1"/>
    <property type="molecule type" value="Genomic_DNA"/>
</dbReference>
<name>A0ABW2SQG7_9ACTO</name>
<evidence type="ECO:0000313" key="2">
    <source>
        <dbReference type="Proteomes" id="UP001596527"/>
    </source>
</evidence>
<dbReference type="RefSeq" id="WP_380975938.1">
    <property type="nucleotide sequence ID" value="NZ_JBHTEF010000001.1"/>
</dbReference>